<feature type="transmembrane region" description="Helical" evidence="7">
    <location>
        <begin position="348"/>
        <end position="371"/>
    </location>
</feature>
<gene>
    <name evidence="8" type="ORF">RYX45_13500</name>
</gene>
<keyword evidence="5 7" id="KW-1133">Transmembrane helix</keyword>
<dbReference type="RefSeq" id="WP_323467021.1">
    <property type="nucleotide sequence ID" value="NZ_CP144224.1"/>
</dbReference>
<dbReference type="Proteomes" id="UP001285636">
    <property type="component" value="Unassembled WGS sequence"/>
</dbReference>
<dbReference type="PRINTS" id="PR00173">
    <property type="entry name" value="EDTRNSPORT"/>
</dbReference>
<comment type="subcellular location">
    <subcellularLocation>
        <location evidence="1">Cell membrane</location>
        <topology evidence="1">Multi-pass membrane protein</topology>
    </subcellularLocation>
</comment>
<keyword evidence="4 7" id="KW-0812">Transmembrane</keyword>
<keyword evidence="3" id="KW-1003">Cell membrane</keyword>
<feature type="transmembrane region" description="Helical" evidence="7">
    <location>
        <begin position="139"/>
        <end position="157"/>
    </location>
</feature>
<accession>A0AAJ2U107</accession>
<proteinExistence type="predicted"/>
<dbReference type="InterPro" id="IPR036458">
    <property type="entry name" value="Na:dicarbo_symporter_sf"/>
</dbReference>
<evidence type="ECO:0000256" key="1">
    <source>
        <dbReference type="ARBA" id="ARBA00004651"/>
    </source>
</evidence>
<feature type="transmembrane region" description="Helical" evidence="7">
    <location>
        <begin position="285"/>
        <end position="309"/>
    </location>
</feature>
<dbReference type="AlphaFoldDB" id="A0AAJ2U107"/>
<dbReference type="GO" id="GO:0005886">
    <property type="term" value="C:plasma membrane"/>
    <property type="evidence" value="ECO:0007669"/>
    <property type="project" value="UniProtKB-SubCell"/>
</dbReference>
<evidence type="ECO:0000256" key="7">
    <source>
        <dbReference type="SAM" id="Phobius"/>
    </source>
</evidence>
<feature type="transmembrane region" description="Helical" evidence="7">
    <location>
        <begin position="7"/>
        <end position="25"/>
    </location>
</feature>
<feature type="transmembrane region" description="Helical" evidence="7">
    <location>
        <begin position="248"/>
        <end position="265"/>
    </location>
</feature>
<dbReference type="Pfam" id="PF00375">
    <property type="entry name" value="SDF"/>
    <property type="match status" value="1"/>
</dbReference>
<name>A0AAJ2U107_ALKPS</name>
<feature type="transmembrane region" description="Helical" evidence="7">
    <location>
        <begin position="70"/>
        <end position="93"/>
    </location>
</feature>
<reference evidence="8" key="1">
    <citation type="submission" date="2023-10" db="EMBL/GenBank/DDBJ databases">
        <title>Screening of Alkalihalophilus pseudofirmusBZ-TG-HK211 and Its Alleviation of Salt Stress on Rapeseed Growth.</title>
        <authorList>
            <person name="Zhao B."/>
            <person name="Guo T."/>
        </authorList>
    </citation>
    <scope>NUCLEOTIDE SEQUENCE</scope>
    <source>
        <strain evidence="8">BZ-TG-HK211</strain>
    </source>
</reference>
<dbReference type="PANTHER" id="PTHR42865:SF7">
    <property type="entry name" value="PROTON_GLUTAMATE-ASPARTATE SYMPORTER"/>
    <property type="match status" value="1"/>
</dbReference>
<dbReference type="SUPFAM" id="SSF118215">
    <property type="entry name" value="Proton glutamate symport protein"/>
    <property type="match status" value="1"/>
</dbReference>
<feature type="transmembrane region" description="Helical" evidence="7">
    <location>
        <begin position="316"/>
        <end position="336"/>
    </location>
</feature>
<feature type="transmembrane region" description="Helical" evidence="7">
    <location>
        <begin position="37"/>
        <end position="58"/>
    </location>
</feature>
<comment type="caution">
    <text evidence="8">The sequence shown here is derived from an EMBL/GenBank/DDBJ whole genome shotgun (WGS) entry which is preliminary data.</text>
</comment>
<keyword evidence="2" id="KW-0813">Transport</keyword>
<feature type="transmembrane region" description="Helical" evidence="7">
    <location>
        <begin position="178"/>
        <end position="202"/>
    </location>
</feature>
<evidence type="ECO:0000256" key="2">
    <source>
        <dbReference type="ARBA" id="ARBA00022448"/>
    </source>
</evidence>
<evidence type="ECO:0000256" key="4">
    <source>
        <dbReference type="ARBA" id="ARBA00022692"/>
    </source>
</evidence>
<dbReference type="Gene3D" id="1.10.3860.10">
    <property type="entry name" value="Sodium:dicarboxylate symporter"/>
    <property type="match status" value="1"/>
</dbReference>
<evidence type="ECO:0000313" key="8">
    <source>
        <dbReference type="EMBL" id="MDV2886199.1"/>
    </source>
</evidence>
<evidence type="ECO:0000313" key="9">
    <source>
        <dbReference type="Proteomes" id="UP001285636"/>
    </source>
</evidence>
<dbReference type="InterPro" id="IPR001991">
    <property type="entry name" value="Na-dicarboxylate_symporter"/>
</dbReference>
<evidence type="ECO:0000256" key="3">
    <source>
        <dbReference type="ARBA" id="ARBA00022475"/>
    </source>
</evidence>
<evidence type="ECO:0000256" key="5">
    <source>
        <dbReference type="ARBA" id="ARBA00022989"/>
    </source>
</evidence>
<sequence>MKAYRFPLFLIAAIIIGSILGVLLGERAEVLKPLGDIFLNLMFTIVVPLVFFSISAVIANMSNLKRLGKIMTWMMVVFIVTGIISSIVMIAAVTLSPPAAGVSIQFETPEEIDESLSLGAQIVQAVTVPDFVDIFSRTSMLALIIMSVLVGFATNLAGGEGRIFAQFLNSGAQVMRKLVGIIMYYAPIGLGAYFASLVGVFGPELLGSYAKAMIVYYPVAILYFLIGFTLYAFIAGGKPGVKVFWKNILTPAVTALSTGSSVATIPANLQATEKMGVHKDVRDVVIPLGASIHMDGSALAAILKIAFLFGIFQMDFLSFQTFAIAIGISLLVGTVMSGVPGGGFIGEMLIITMYGFPMEALPILAILGTLVDPPATMVNASGDAVSSMLVSRAVEGDEWMDEAERPAS</sequence>
<evidence type="ECO:0000256" key="6">
    <source>
        <dbReference type="ARBA" id="ARBA00023136"/>
    </source>
</evidence>
<dbReference type="GO" id="GO:0006835">
    <property type="term" value="P:dicarboxylic acid transport"/>
    <property type="evidence" value="ECO:0007669"/>
    <property type="project" value="TreeGrafter"/>
</dbReference>
<feature type="transmembrane region" description="Helical" evidence="7">
    <location>
        <begin position="214"/>
        <end position="236"/>
    </location>
</feature>
<protein>
    <submittedName>
        <fullName evidence="8">Dicarboxylate/amino acid:cation symporter</fullName>
    </submittedName>
</protein>
<dbReference type="EMBL" id="JAWJAY010000003">
    <property type="protein sequence ID" value="MDV2886199.1"/>
    <property type="molecule type" value="Genomic_DNA"/>
</dbReference>
<organism evidence="8 9">
    <name type="scientific">Alkalihalophilus pseudofirmus</name>
    <name type="common">Bacillus pseudofirmus</name>
    <dbReference type="NCBI Taxonomy" id="79885"/>
    <lineage>
        <taxon>Bacteria</taxon>
        <taxon>Bacillati</taxon>
        <taxon>Bacillota</taxon>
        <taxon>Bacilli</taxon>
        <taxon>Bacillales</taxon>
        <taxon>Bacillaceae</taxon>
        <taxon>Alkalihalophilus</taxon>
    </lineage>
</organism>
<dbReference type="PANTHER" id="PTHR42865">
    <property type="entry name" value="PROTON/GLUTAMATE-ASPARTATE SYMPORTER"/>
    <property type="match status" value="1"/>
</dbReference>
<dbReference type="GO" id="GO:0015293">
    <property type="term" value="F:symporter activity"/>
    <property type="evidence" value="ECO:0007669"/>
    <property type="project" value="UniProtKB-KW"/>
</dbReference>
<keyword evidence="6 7" id="KW-0472">Membrane</keyword>